<evidence type="ECO:0000313" key="2">
    <source>
        <dbReference type="EMBL" id="DAF60853.1"/>
    </source>
</evidence>
<organism evidence="2">
    <name type="scientific">Siphoviridae sp. ctVDC13</name>
    <dbReference type="NCBI Taxonomy" id="2827880"/>
    <lineage>
        <taxon>Viruses</taxon>
        <taxon>Duplodnaviria</taxon>
        <taxon>Heunggongvirae</taxon>
        <taxon>Uroviricota</taxon>
        <taxon>Caudoviricetes</taxon>
    </lineage>
</organism>
<dbReference type="EMBL" id="BK032798">
    <property type="protein sequence ID" value="DAF60853.1"/>
    <property type="molecule type" value="Genomic_DNA"/>
</dbReference>
<proteinExistence type="predicted"/>
<feature type="transmembrane region" description="Helical" evidence="1">
    <location>
        <begin position="39"/>
        <end position="58"/>
    </location>
</feature>
<sequence>MRCGSNAIRTCFFFCTFSSLICPPFLTYSTTLKALCQRISVILSFFIVIFTQKAYYIYKEV</sequence>
<keyword evidence="1" id="KW-0812">Transmembrane</keyword>
<name>A0A8S5TC11_9CAUD</name>
<protein>
    <submittedName>
        <fullName evidence="2">Uncharacterized protein</fullName>
    </submittedName>
</protein>
<keyword evidence="1" id="KW-0472">Membrane</keyword>
<evidence type="ECO:0000256" key="1">
    <source>
        <dbReference type="SAM" id="Phobius"/>
    </source>
</evidence>
<reference evidence="2" key="1">
    <citation type="journal article" date="2021" name="Proc. Natl. Acad. Sci. U.S.A.">
        <title>A Catalog of Tens of Thousands of Viruses from Human Metagenomes Reveals Hidden Associations with Chronic Diseases.</title>
        <authorList>
            <person name="Tisza M.J."/>
            <person name="Buck C.B."/>
        </authorList>
    </citation>
    <scope>NUCLEOTIDE SEQUENCE</scope>
    <source>
        <strain evidence="2">CtVDC13</strain>
    </source>
</reference>
<keyword evidence="1" id="KW-1133">Transmembrane helix</keyword>
<accession>A0A8S5TC11</accession>